<comment type="catalytic activity">
    <reaction evidence="10">
        <text>N(2)-acetyl-L-ornithine + L-glutamate = N-acetyl-L-glutamate + L-ornithine</text>
        <dbReference type="Rhea" id="RHEA:15349"/>
        <dbReference type="ChEBI" id="CHEBI:29985"/>
        <dbReference type="ChEBI" id="CHEBI:44337"/>
        <dbReference type="ChEBI" id="CHEBI:46911"/>
        <dbReference type="ChEBI" id="CHEBI:57805"/>
        <dbReference type="EC" id="2.3.1.35"/>
    </reaction>
</comment>
<feature type="binding site" evidence="10">
    <location>
        <position position="402"/>
    </location>
    <ligand>
        <name>substrate</name>
    </ligand>
</feature>
<dbReference type="UniPathway" id="UPA00068">
    <property type="reaction ID" value="UER00106"/>
</dbReference>
<organism evidence="11 12">
    <name type="scientific">Halorhodospira halochloris</name>
    <name type="common">Ectothiorhodospira halochloris</name>
    <dbReference type="NCBI Taxonomy" id="1052"/>
    <lineage>
        <taxon>Bacteria</taxon>
        <taxon>Pseudomonadati</taxon>
        <taxon>Pseudomonadota</taxon>
        <taxon>Gammaproteobacteria</taxon>
        <taxon>Chromatiales</taxon>
        <taxon>Ectothiorhodospiraceae</taxon>
        <taxon>Halorhodospira</taxon>
    </lineage>
</organism>
<feature type="binding site" evidence="10">
    <location>
        <position position="152"/>
    </location>
    <ligand>
        <name>substrate</name>
    </ligand>
</feature>
<comment type="function">
    <text evidence="10">Catalyzes two activities which are involved in the cyclic version of arginine biosynthesis: the synthesis of N-acetylglutamate from glutamate and acetyl-CoA as the acetyl donor, and of ornithine by transacetylation between N(2)-acetylornithine and glutamate.</text>
</comment>
<evidence type="ECO:0000256" key="8">
    <source>
        <dbReference type="ARBA" id="ARBA00022813"/>
    </source>
</evidence>
<dbReference type="AlphaFoldDB" id="A0A0X8XBB6"/>
<dbReference type="EC" id="2.3.1.1" evidence="10"/>
<feature type="chain" id="PRO_5023475334" description="Arginine biosynthesis bifunctional protein ArgJ alpha chain" evidence="10">
    <location>
        <begin position="1"/>
        <end position="188"/>
    </location>
</feature>
<dbReference type="InterPro" id="IPR042195">
    <property type="entry name" value="ArgJ_beta_C"/>
</dbReference>
<comment type="catalytic activity">
    <reaction evidence="10">
        <text>L-glutamate + acetyl-CoA = N-acetyl-L-glutamate + CoA + H(+)</text>
        <dbReference type="Rhea" id="RHEA:24292"/>
        <dbReference type="ChEBI" id="CHEBI:15378"/>
        <dbReference type="ChEBI" id="CHEBI:29985"/>
        <dbReference type="ChEBI" id="CHEBI:44337"/>
        <dbReference type="ChEBI" id="CHEBI:57287"/>
        <dbReference type="ChEBI" id="CHEBI:57288"/>
        <dbReference type="EC" id="2.3.1.1"/>
    </reaction>
</comment>
<feature type="binding site" evidence="10">
    <location>
        <position position="273"/>
    </location>
    <ligand>
        <name>substrate</name>
    </ligand>
</feature>
<name>A0A0X8XBB6_HALHR</name>
<keyword evidence="5 10" id="KW-0055">Arginine biosynthesis</keyword>
<keyword evidence="7 10" id="KW-0808">Transferase</keyword>
<evidence type="ECO:0000256" key="6">
    <source>
        <dbReference type="ARBA" id="ARBA00022605"/>
    </source>
</evidence>
<dbReference type="FunFam" id="3.60.70.12:FF:000001">
    <property type="entry name" value="Arginine biosynthesis bifunctional protein ArgJ, chloroplastic"/>
    <property type="match status" value="1"/>
</dbReference>
<evidence type="ECO:0000256" key="5">
    <source>
        <dbReference type="ARBA" id="ARBA00022571"/>
    </source>
</evidence>
<dbReference type="SUPFAM" id="SSF56266">
    <property type="entry name" value="DmpA/ArgJ-like"/>
    <property type="match status" value="1"/>
</dbReference>
<feature type="chain" id="PRO_5023475333" description="Arginine biosynthesis bifunctional protein ArgJ beta chain" evidence="10">
    <location>
        <begin position="189"/>
        <end position="402"/>
    </location>
</feature>
<proteinExistence type="inferred from homology"/>
<dbReference type="NCBIfam" id="TIGR00120">
    <property type="entry name" value="ArgJ"/>
    <property type="match status" value="1"/>
</dbReference>
<feature type="binding site" evidence="10">
    <location>
        <position position="189"/>
    </location>
    <ligand>
        <name>substrate</name>
    </ligand>
</feature>
<dbReference type="Pfam" id="PF01960">
    <property type="entry name" value="ArgJ"/>
    <property type="match status" value="1"/>
</dbReference>
<dbReference type="Gene3D" id="3.10.20.340">
    <property type="entry name" value="ArgJ beta chain, C-terminal domain"/>
    <property type="match status" value="1"/>
</dbReference>
<comment type="subcellular location">
    <subcellularLocation>
        <location evidence="1 10">Cytoplasm</location>
    </subcellularLocation>
</comment>
<dbReference type="PANTHER" id="PTHR23100">
    <property type="entry name" value="ARGININE BIOSYNTHESIS BIFUNCTIONAL PROTEIN ARGJ"/>
    <property type="match status" value="1"/>
</dbReference>
<keyword evidence="4 10" id="KW-0963">Cytoplasm</keyword>
<keyword evidence="8 10" id="KW-0068">Autocatalytic cleavage</keyword>
<dbReference type="CDD" id="cd02152">
    <property type="entry name" value="OAT"/>
    <property type="match status" value="1"/>
</dbReference>
<feature type="site" description="Involved in the stabilization of negative charge on the oxyanion by the formation of the oxyanion hole" evidence="10">
    <location>
        <position position="116"/>
    </location>
</feature>
<reference evidence="11" key="1">
    <citation type="submission" date="2016-02" db="EMBL/GenBank/DDBJ databases">
        <title>Halorhodospira halochloris DSM-1059 complete genome, version 2.</title>
        <authorList>
            <person name="Tsukatani Y."/>
        </authorList>
    </citation>
    <scope>NUCLEOTIDE SEQUENCE</scope>
    <source>
        <strain evidence="11">DSM 1059</strain>
    </source>
</reference>
<evidence type="ECO:0000313" key="12">
    <source>
        <dbReference type="Proteomes" id="UP000218890"/>
    </source>
</evidence>
<feature type="site" description="Involved in the stabilization of negative charge on the oxyanion by the formation of the oxyanion hole" evidence="10">
    <location>
        <position position="115"/>
    </location>
</feature>
<comment type="subunit">
    <text evidence="3 10">Heterotetramer of two alpha and two beta chains.</text>
</comment>
<comment type="similarity">
    <text evidence="2 10">Belongs to the ArgJ family.</text>
</comment>
<protein>
    <recommendedName>
        <fullName evidence="10">Arginine biosynthesis bifunctional protein ArgJ</fullName>
    </recommendedName>
    <domain>
        <recommendedName>
            <fullName evidence="10">Glutamate N-acetyltransferase</fullName>
            <ecNumber evidence="10">2.3.1.35</ecNumber>
        </recommendedName>
        <alternativeName>
            <fullName evidence="10">Ornithine acetyltransferase</fullName>
            <shortName evidence="10">OATase</shortName>
        </alternativeName>
        <alternativeName>
            <fullName evidence="10">Ornithine transacetylase</fullName>
        </alternativeName>
    </domain>
    <domain>
        <recommendedName>
            <fullName evidence="10">Amino-acid acetyltransferase</fullName>
            <ecNumber evidence="10">2.3.1.1</ecNumber>
        </recommendedName>
        <alternativeName>
            <fullName evidence="10">N-acetylglutamate synthase</fullName>
            <shortName evidence="10">AGSase</shortName>
        </alternativeName>
    </domain>
    <component>
        <recommendedName>
            <fullName evidence="10">Arginine biosynthesis bifunctional protein ArgJ alpha chain</fullName>
        </recommendedName>
    </component>
    <component>
        <recommendedName>
            <fullName evidence="10">Arginine biosynthesis bifunctional protein ArgJ beta chain</fullName>
        </recommendedName>
    </component>
</protein>
<dbReference type="GO" id="GO:0004042">
    <property type="term" value="F:L-glutamate N-acetyltransferase activity"/>
    <property type="evidence" value="ECO:0007669"/>
    <property type="project" value="UniProtKB-UniRule"/>
</dbReference>
<comment type="pathway">
    <text evidence="10">Amino-acid biosynthesis; L-arginine biosynthesis; L-ornithine and N-acetyl-L-glutamate from L-glutamate and N(2)-acetyl-L-ornithine (cyclic): step 1/1.</text>
</comment>
<accession>A0A0X8XBB6</accession>
<evidence type="ECO:0000313" key="11">
    <source>
        <dbReference type="EMBL" id="BAU58442.1"/>
    </source>
</evidence>
<evidence type="ECO:0000256" key="7">
    <source>
        <dbReference type="ARBA" id="ARBA00022679"/>
    </source>
</evidence>
<dbReference type="Proteomes" id="UP000218890">
    <property type="component" value="Chromosome"/>
</dbReference>
<dbReference type="HAMAP" id="MF_01106">
    <property type="entry name" value="ArgJ"/>
    <property type="match status" value="1"/>
</dbReference>
<dbReference type="NCBIfam" id="NF003802">
    <property type="entry name" value="PRK05388.1"/>
    <property type="match status" value="1"/>
</dbReference>
<evidence type="ECO:0000256" key="3">
    <source>
        <dbReference type="ARBA" id="ARBA00011475"/>
    </source>
</evidence>
<dbReference type="GO" id="GO:0006592">
    <property type="term" value="P:ornithine biosynthetic process"/>
    <property type="evidence" value="ECO:0007669"/>
    <property type="project" value="TreeGrafter"/>
</dbReference>
<evidence type="ECO:0000256" key="10">
    <source>
        <dbReference type="HAMAP-Rule" id="MF_01106"/>
    </source>
</evidence>
<dbReference type="GO" id="GO:0005737">
    <property type="term" value="C:cytoplasm"/>
    <property type="evidence" value="ECO:0007669"/>
    <property type="project" value="UniProtKB-SubCell"/>
</dbReference>
<keyword evidence="9 10" id="KW-0012">Acyltransferase</keyword>
<gene>
    <name evidence="10 11" type="primary">argJ</name>
    <name evidence="11" type="ORF">HH1059_17300</name>
</gene>
<sequence>MSPCQHSITPQPVAGVRVGSVCAGIRQPGRPDLTLIELAAGSKAGAVFTRNQFRAAPVWIAERHLSSNAPRYLLINTGYANAGTGERGEPDALACCRAVADNCNCAPEQVIPFSTGIIGEPLPVERVAAAIPNVCADLREDGWEDAAWAIHTTDTRAKQVSLHFELSGGPCTITGIAKGAGMIRPNMATMLAFIATDAGLSDTALDRALRHSVGLSFNRVSVDGDTSTNDACLLAATGVGPEIEGEGADFERFQAALDAVCIDLAKAIAADGEGASRLVEVEVRSAVSSAEAEQVAFTVAESPLVKTALAAADPNWGRVLAAVGRAGIADLDVNRLRLFFGEQLIAEHGGRSNNYDEAAAAAELARPQVAVTIDLQRGNSNATVWTCDLTAEYVRINAEYRS</sequence>
<dbReference type="OrthoDB" id="9804242at2"/>
<feature type="active site" description="Nucleophile" evidence="10">
    <location>
        <position position="189"/>
    </location>
</feature>
<dbReference type="FunFam" id="3.10.20.340:FF:000003">
    <property type="entry name" value="Arginine biosynthesis bifunctional protein ArgJ"/>
    <property type="match status" value="1"/>
</dbReference>
<dbReference type="InterPro" id="IPR016117">
    <property type="entry name" value="ArgJ-like_dom_sf"/>
</dbReference>
<dbReference type="RefSeq" id="WP_096409806.1">
    <property type="nucleotide sequence ID" value="NZ_AP017372.2"/>
</dbReference>
<feature type="binding site" evidence="10">
    <location>
        <position position="397"/>
    </location>
    <ligand>
        <name>substrate</name>
    </ligand>
</feature>
<evidence type="ECO:0000256" key="9">
    <source>
        <dbReference type="ARBA" id="ARBA00023315"/>
    </source>
</evidence>
<evidence type="ECO:0000256" key="2">
    <source>
        <dbReference type="ARBA" id="ARBA00006774"/>
    </source>
</evidence>
<keyword evidence="10" id="KW-0511">Multifunctional enzyme</keyword>
<feature type="site" description="Cleavage; by autolysis" evidence="10">
    <location>
        <begin position="188"/>
        <end position="189"/>
    </location>
</feature>
<dbReference type="PANTHER" id="PTHR23100:SF0">
    <property type="entry name" value="ARGININE BIOSYNTHESIS BIFUNCTIONAL PROTEIN ARGJ, MITOCHONDRIAL"/>
    <property type="match status" value="1"/>
</dbReference>
<keyword evidence="6 10" id="KW-0028">Amino-acid biosynthesis</keyword>
<dbReference type="KEGG" id="hhk:HH1059_17300"/>
<dbReference type="Gene3D" id="3.60.70.12">
    <property type="entry name" value="L-amino peptidase D-ALA esterase/amidase"/>
    <property type="match status" value="1"/>
</dbReference>
<comment type="pathway">
    <text evidence="10">Amino-acid biosynthesis; L-arginine biosynthesis; N(2)-acetyl-L-ornithine from L-glutamate: step 1/4.</text>
</comment>
<dbReference type="EC" id="2.3.1.35" evidence="10"/>
<evidence type="ECO:0000256" key="1">
    <source>
        <dbReference type="ARBA" id="ARBA00004496"/>
    </source>
</evidence>
<dbReference type="InterPro" id="IPR002813">
    <property type="entry name" value="Arg_biosynth_ArgJ"/>
</dbReference>
<dbReference type="EMBL" id="AP017372">
    <property type="protein sequence ID" value="BAU58442.1"/>
    <property type="molecule type" value="Genomic_DNA"/>
</dbReference>
<keyword evidence="12" id="KW-1185">Reference proteome</keyword>
<feature type="binding site" evidence="10">
    <location>
        <position position="178"/>
    </location>
    <ligand>
        <name>substrate</name>
    </ligand>
</feature>
<evidence type="ECO:0000256" key="4">
    <source>
        <dbReference type="ARBA" id="ARBA00022490"/>
    </source>
</evidence>
<dbReference type="GO" id="GO:0004358">
    <property type="term" value="F:L-glutamate N-acetyltransferase activity, acting on acetyl-L-ornithine as donor"/>
    <property type="evidence" value="ECO:0007669"/>
    <property type="project" value="UniProtKB-UniRule"/>
</dbReference>
<dbReference type="GO" id="GO:0006526">
    <property type="term" value="P:L-arginine biosynthetic process"/>
    <property type="evidence" value="ECO:0007669"/>
    <property type="project" value="UniProtKB-UniRule"/>
</dbReference>